<feature type="region of interest" description="Disordered" evidence="1">
    <location>
        <begin position="82"/>
        <end position="101"/>
    </location>
</feature>
<dbReference type="AlphaFoldDB" id="A0A4R7UNM8"/>
<evidence type="ECO:0008006" key="4">
    <source>
        <dbReference type="Google" id="ProtNLM"/>
    </source>
</evidence>
<evidence type="ECO:0000313" key="2">
    <source>
        <dbReference type="EMBL" id="TDV34601.1"/>
    </source>
</evidence>
<evidence type="ECO:0000313" key="3">
    <source>
        <dbReference type="Proteomes" id="UP000294927"/>
    </source>
</evidence>
<dbReference type="Proteomes" id="UP000294927">
    <property type="component" value="Unassembled WGS sequence"/>
</dbReference>
<protein>
    <recommendedName>
        <fullName evidence="4">WXG100 family type VII secretion target</fullName>
    </recommendedName>
</protein>
<dbReference type="RefSeq" id="WP_133909505.1">
    <property type="nucleotide sequence ID" value="NZ_SOCP01000038.1"/>
</dbReference>
<reference evidence="2 3" key="1">
    <citation type="submission" date="2019-03" db="EMBL/GenBank/DDBJ databases">
        <title>Genomic Encyclopedia of Archaeal and Bacterial Type Strains, Phase II (KMG-II): from individual species to whole genera.</title>
        <authorList>
            <person name="Goeker M."/>
        </authorList>
    </citation>
    <scope>NUCLEOTIDE SEQUENCE [LARGE SCALE GENOMIC DNA]</scope>
    <source>
        <strain evidence="2 3">DSM 45499</strain>
    </source>
</reference>
<sequence>MSITGADIPGLIAAARRLSDDTDALGENFEKLRDILMQHWGCWGDDEQGKQFADNYVPNCESFMDQVSSAIDDLKVSAADVGSIPGQLQGMDTQNGENVRK</sequence>
<name>A0A4R7UNM8_9PSEU</name>
<proteinExistence type="predicted"/>
<dbReference type="EMBL" id="SOCP01000038">
    <property type="protein sequence ID" value="TDV34601.1"/>
    <property type="molecule type" value="Genomic_DNA"/>
</dbReference>
<organism evidence="2 3">
    <name type="scientific">Actinophytocola oryzae</name>
    <dbReference type="NCBI Taxonomy" id="502181"/>
    <lineage>
        <taxon>Bacteria</taxon>
        <taxon>Bacillati</taxon>
        <taxon>Actinomycetota</taxon>
        <taxon>Actinomycetes</taxon>
        <taxon>Pseudonocardiales</taxon>
        <taxon>Pseudonocardiaceae</taxon>
    </lineage>
</organism>
<keyword evidence="3" id="KW-1185">Reference proteome</keyword>
<gene>
    <name evidence="2" type="ORF">CLV71_13816</name>
</gene>
<feature type="compositionally biased region" description="Polar residues" evidence="1">
    <location>
        <begin position="90"/>
        <end position="101"/>
    </location>
</feature>
<dbReference type="OrthoDB" id="4247883at2"/>
<evidence type="ECO:0000256" key="1">
    <source>
        <dbReference type="SAM" id="MobiDB-lite"/>
    </source>
</evidence>
<accession>A0A4R7UNM8</accession>
<comment type="caution">
    <text evidence="2">The sequence shown here is derived from an EMBL/GenBank/DDBJ whole genome shotgun (WGS) entry which is preliminary data.</text>
</comment>